<dbReference type="EMBL" id="CAIJEO010000002">
    <property type="protein sequence ID" value="CAD0085503.1"/>
    <property type="molecule type" value="Genomic_DNA"/>
</dbReference>
<evidence type="ECO:0000313" key="1">
    <source>
        <dbReference type="EMBL" id="CAD0085503.1"/>
    </source>
</evidence>
<dbReference type="Proteomes" id="UP000714618">
    <property type="component" value="Unassembled WGS sequence"/>
</dbReference>
<organism evidence="1 2">
    <name type="scientific">Aureobasidium mustum</name>
    <dbReference type="NCBI Taxonomy" id="2773714"/>
    <lineage>
        <taxon>Eukaryota</taxon>
        <taxon>Fungi</taxon>
        <taxon>Dikarya</taxon>
        <taxon>Ascomycota</taxon>
        <taxon>Pezizomycotina</taxon>
        <taxon>Dothideomycetes</taxon>
        <taxon>Dothideomycetidae</taxon>
        <taxon>Dothideales</taxon>
        <taxon>Saccotheciaceae</taxon>
        <taxon>Aureobasidium</taxon>
    </lineage>
</organism>
<evidence type="ECO:0008006" key="3">
    <source>
        <dbReference type="Google" id="ProtNLM"/>
    </source>
</evidence>
<gene>
    <name evidence="1" type="ORF">AWRI4233_LOCUS236</name>
</gene>
<dbReference type="SUPFAM" id="SSF48403">
    <property type="entry name" value="Ankyrin repeat"/>
    <property type="match status" value="1"/>
</dbReference>
<sequence length="315" mass="35346">VFGAVASGIGIAGVAAQALDGIRRWKAFCNDVRDAPEEIKYLTDELEILLGTIASIEAQIQRNSAICRNIDPAPALRFVTQSVTSLNDIIAKFNKEIARKRTLGSMKMAWKKKVLESYLMKIERSKTSLGLAVSAHSTELYLQTIVGTDTKTDQVNMNMSTLAIPRQTRLMPRLGPQTIDALQIVSSQQLGVDEDDRWRSIRKRSKSSNMSPILSFSLVLPSWLAQHSLKISLCRAAQSWTLRLRPYREVSQDCCIWKAISDGDFDWFRDLIESGQATVFDRCDYEGTLLHTFSHIASYLINRGADVNEPNNYGR</sequence>
<feature type="non-terminal residue" evidence="1">
    <location>
        <position position="315"/>
    </location>
</feature>
<comment type="caution">
    <text evidence="1">The sequence shown here is derived from an EMBL/GenBank/DDBJ whole genome shotgun (WGS) entry which is preliminary data.</text>
</comment>
<keyword evidence="2" id="KW-1185">Reference proteome</keyword>
<dbReference type="InterPro" id="IPR036770">
    <property type="entry name" value="Ankyrin_rpt-contain_sf"/>
</dbReference>
<name>A0A9N8JGD3_9PEZI</name>
<dbReference type="Gene3D" id="1.25.40.20">
    <property type="entry name" value="Ankyrin repeat-containing domain"/>
    <property type="match status" value="1"/>
</dbReference>
<accession>A0A9N8JGD3</accession>
<dbReference type="OrthoDB" id="3200163at2759"/>
<evidence type="ECO:0000313" key="2">
    <source>
        <dbReference type="Proteomes" id="UP000714618"/>
    </source>
</evidence>
<reference evidence="1" key="1">
    <citation type="submission" date="2020-06" db="EMBL/GenBank/DDBJ databases">
        <authorList>
            <person name="Onetto C."/>
        </authorList>
    </citation>
    <scope>NUCLEOTIDE SEQUENCE</scope>
</reference>
<protein>
    <recommendedName>
        <fullName evidence="3">Fungal N-terminal domain-containing protein</fullName>
    </recommendedName>
</protein>
<dbReference type="AlphaFoldDB" id="A0A9N8JGD3"/>
<proteinExistence type="predicted"/>